<dbReference type="Proteomes" id="UP000053558">
    <property type="component" value="Unassembled WGS sequence"/>
</dbReference>
<dbReference type="RefSeq" id="XP_007764446.1">
    <property type="nucleotide sequence ID" value="XM_007766256.1"/>
</dbReference>
<dbReference type="AlphaFoldDB" id="A0A5M3N017"/>
<comment type="caution">
    <text evidence="1">The sequence shown here is derived from an EMBL/GenBank/DDBJ whole genome shotgun (WGS) entry which is preliminary data.</text>
</comment>
<dbReference type="KEGG" id="cput:CONPUDRAFT_162088"/>
<evidence type="ECO:0000313" key="1">
    <source>
        <dbReference type="EMBL" id="EIW84740.1"/>
    </source>
</evidence>
<dbReference type="OrthoDB" id="9990004at2759"/>
<name>A0A5M3N017_CONPW</name>
<organism evidence="1 2">
    <name type="scientific">Coniophora puteana (strain RWD-64-598)</name>
    <name type="common">Brown rot fungus</name>
    <dbReference type="NCBI Taxonomy" id="741705"/>
    <lineage>
        <taxon>Eukaryota</taxon>
        <taxon>Fungi</taxon>
        <taxon>Dikarya</taxon>
        <taxon>Basidiomycota</taxon>
        <taxon>Agaricomycotina</taxon>
        <taxon>Agaricomycetes</taxon>
        <taxon>Agaricomycetidae</taxon>
        <taxon>Boletales</taxon>
        <taxon>Coniophorineae</taxon>
        <taxon>Coniophoraceae</taxon>
        <taxon>Coniophora</taxon>
    </lineage>
</organism>
<dbReference type="GeneID" id="19204667"/>
<accession>A0A5M3N017</accession>
<dbReference type="EMBL" id="JH711574">
    <property type="protein sequence ID" value="EIW84740.1"/>
    <property type="molecule type" value="Genomic_DNA"/>
</dbReference>
<gene>
    <name evidence="1" type="ORF">CONPUDRAFT_162088</name>
</gene>
<keyword evidence="2" id="KW-1185">Reference proteome</keyword>
<evidence type="ECO:0000313" key="2">
    <source>
        <dbReference type="Proteomes" id="UP000053558"/>
    </source>
</evidence>
<reference evidence="2" key="1">
    <citation type="journal article" date="2012" name="Science">
        <title>The Paleozoic origin of enzymatic lignin decomposition reconstructed from 31 fungal genomes.</title>
        <authorList>
            <person name="Floudas D."/>
            <person name="Binder M."/>
            <person name="Riley R."/>
            <person name="Barry K."/>
            <person name="Blanchette R.A."/>
            <person name="Henrissat B."/>
            <person name="Martinez A.T."/>
            <person name="Otillar R."/>
            <person name="Spatafora J.W."/>
            <person name="Yadav J.S."/>
            <person name="Aerts A."/>
            <person name="Benoit I."/>
            <person name="Boyd A."/>
            <person name="Carlson A."/>
            <person name="Copeland A."/>
            <person name="Coutinho P.M."/>
            <person name="de Vries R.P."/>
            <person name="Ferreira P."/>
            <person name="Findley K."/>
            <person name="Foster B."/>
            <person name="Gaskell J."/>
            <person name="Glotzer D."/>
            <person name="Gorecki P."/>
            <person name="Heitman J."/>
            <person name="Hesse C."/>
            <person name="Hori C."/>
            <person name="Igarashi K."/>
            <person name="Jurgens J.A."/>
            <person name="Kallen N."/>
            <person name="Kersten P."/>
            <person name="Kohler A."/>
            <person name="Kuees U."/>
            <person name="Kumar T.K.A."/>
            <person name="Kuo A."/>
            <person name="LaButti K."/>
            <person name="Larrondo L.F."/>
            <person name="Lindquist E."/>
            <person name="Ling A."/>
            <person name="Lombard V."/>
            <person name="Lucas S."/>
            <person name="Lundell T."/>
            <person name="Martin R."/>
            <person name="McLaughlin D.J."/>
            <person name="Morgenstern I."/>
            <person name="Morin E."/>
            <person name="Murat C."/>
            <person name="Nagy L.G."/>
            <person name="Nolan M."/>
            <person name="Ohm R.A."/>
            <person name="Patyshakuliyeva A."/>
            <person name="Rokas A."/>
            <person name="Ruiz-Duenas F.J."/>
            <person name="Sabat G."/>
            <person name="Salamov A."/>
            <person name="Samejima M."/>
            <person name="Schmutz J."/>
            <person name="Slot J.C."/>
            <person name="St John F."/>
            <person name="Stenlid J."/>
            <person name="Sun H."/>
            <person name="Sun S."/>
            <person name="Syed K."/>
            <person name="Tsang A."/>
            <person name="Wiebenga A."/>
            <person name="Young D."/>
            <person name="Pisabarro A."/>
            <person name="Eastwood D.C."/>
            <person name="Martin F."/>
            <person name="Cullen D."/>
            <person name="Grigoriev I.V."/>
            <person name="Hibbett D.S."/>
        </authorList>
    </citation>
    <scope>NUCLEOTIDE SEQUENCE [LARGE SCALE GENOMIC DNA]</scope>
    <source>
        <strain evidence="2">RWD-64-598 SS2</strain>
    </source>
</reference>
<sequence>MFIWQCGLCSRRFSEPTIPAGCTHCAPRYHVSCLCGSKWYCTMCMSSDTKDLWTCIRCDTPSCGQGNPCFGERKCGECGEEDDICKDCTAKEDPQGLGDDVTAIMYHCPLCKNGICNNCSRSSFNPCDECGMIFDACSKCMQTCASFGCDTPVCGNCSRDSLRNPASRFCDDCVLKYARW</sequence>
<proteinExistence type="predicted"/>
<protein>
    <submittedName>
        <fullName evidence="1">Uncharacterized protein</fullName>
    </submittedName>
</protein>